<gene>
    <name evidence="3" type="ORF">HQN59_12100</name>
</gene>
<sequence length="350" mass="37218">MSARPAGGGALQRELFEGLAEAASIAEEDLLRFAEEELAPTAWPPAPEPGGLGSPSTESDDDDADSAESDELDDPDVPAAAAIFRHPAANREIRLGGHAIGYALTRASRRSVGLQIGAEGLSVRAPRWVAVADIESVLHAKASWIVRKLDEQQQSAAGRAAARIDWHDGVAIPYLGGVLTVRLAGAAAPVRRARSRAVAMVGPNDADAANVATSAAAAPQGSTLRLPLCTDAAPEQIGAAVRTWLREAARELFEARLAHYAPRLGVRPTRLTLSSARTRWGSASASGAIRLNWRLVHFEIETIDYVVVHELAHLREMNHGPRFWAIVASVIPDVAAARRTLRTDALPALD</sequence>
<dbReference type="InterPro" id="IPR053136">
    <property type="entry name" value="UTP_pyrophosphatase-like"/>
</dbReference>
<protein>
    <submittedName>
        <fullName evidence="3">M48 family metallopeptidase</fullName>
    </submittedName>
</protein>
<feature type="domain" description="YgjP-like metallopeptidase" evidence="2">
    <location>
        <begin position="111"/>
        <end position="342"/>
    </location>
</feature>
<dbReference type="CDD" id="cd07344">
    <property type="entry name" value="M48_yhfN_like"/>
    <property type="match status" value="1"/>
</dbReference>
<evidence type="ECO:0000313" key="3">
    <source>
        <dbReference type="EMBL" id="NUZ06504.1"/>
    </source>
</evidence>
<evidence type="ECO:0000313" key="4">
    <source>
        <dbReference type="Proteomes" id="UP000529637"/>
    </source>
</evidence>
<dbReference type="RefSeq" id="WP_176069353.1">
    <property type="nucleotide sequence ID" value="NZ_JABWMJ010000005.1"/>
</dbReference>
<comment type="caution">
    <text evidence="3">The sequence shown here is derived from an EMBL/GenBank/DDBJ whole genome shotgun (WGS) entry which is preliminary data.</text>
</comment>
<dbReference type="PANTHER" id="PTHR30399:SF1">
    <property type="entry name" value="UTP PYROPHOSPHATASE"/>
    <property type="match status" value="1"/>
</dbReference>
<dbReference type="PANTHER" id="PTHR30399">
    <property type="entry name" value="UNCHARACTERIZED PROTEIN YGJP"/>
    <property type="match status" value="1"/>
</dbReference>
<evidence type="ECO:0000256" key="1">
    <source>
        <dbReference type="SAM" id="MobiDB-lite"/>
    </source>
</evidence>
<keyword evidence="4" id="KW-1185">Reference proteome</keyword>
<accession>A0A7Y6NNR7</accession>
<organism evidence="3 4">
    <name type="scientific">Piscinibacter koreensis</name>
    <dbReference type="NCBI Taxonomy" id="2742824"/>
    <lineage>
        <taxon>Bacteria</taxon>
        <taxon>Pseudomonadati</taxon>
        <taxon>Pseudomonadota</taxon>
        <taxon>Betaproteobacteria</taxon>
        <taxon>Burkholderiales</taxon>
        <taxon>Sphaerotilaceae</taxon>
        <taxon>Piscinibacter</taxon>
    </lineage>
</organism>
<feature type="compositionally biased region" description="Acidic residues" evidence="1">
    <location>
        <begin position="58"/>
        <end position="75"/>
    </location>
</feature>
<reference evidence="3 4" key="1">
    <citation type="submission" date="2020-06" db="EMBL/GenBank/DDBJ databases">
        <title>Schlegella sp. ID0723 isolated from air conditioner.</title>
        <authorList>
            <person name="Kim D.Y."/>
            <person name="Kim D.-U."/>
        </authorList>
    </citation>
    <scope>NUCLEOTIDE SEQUENCE [LARGE SCALE GENOMIC DNA]</scope>
    <source>
        <strain evidence="3 4">ID0723</strain>
    </source>
</reference>
<proteinExistence type="predicted"/>
<dbReference type="EMBL" id="JABWMJ010000005">
    <property type="protein sequence ID" value="NUZ06504.1"/>
    <property type="molecule type" value="Genomic_DNA"/>
</dbReference>
<dbReference type="Pfam" id="PF01863">
    <property type="entry name" value="YgjP-like"/>
    <property type="match status" value="1"/>
</dbReference>
<name>A0A7Y6NNR7_9BURK</name>
<dbReference type="AlphaFoldDB" id="A0A7Y6NNR7"/>
<dbReference type="InterPro" id="IPR002725">
    <property type="entry name" value="YgjP-like_metallopeptidase"/>
</dbReference>
<feature type="region of interest" description="Disordered" evidence="1">
    <location>
        <begin position="36"/>
        <end position="75"/>
    </location>
</feature>
<dbReference type="Gene3D" id="3.30.2010.10">
    <property type="entry name" value="Metalloproteases ('zincins'), catalytic domain"/>
    <property type="match status" value="1"/>
</dbReference>
<evidence type="ECO:0000259" key="2">
    <source>
        <dbReference type="Pfam" id="PF01863"/>
    </source>
</evidence>
<dbReference type="Proteomes" id="UP000529637">
    <property type="component" value="Unassembled WGS sequence"/>
</dbReference>